<dbReference type="EMBL" id="RRYP01017040">
    <property type="protein sequence ID" value="TNV74409.1"/>
    <property type="molecule type" value="Genomic_DNA"/>
</dbReference>
<evidence type="ECO:0000313" key="1">
    <source>
        <dbReference type="EMBL" id="TNV74409.1"/>
    </source>
</evidence>
<organism evidence="1 2">
    <name type="scientific">Halteria grandinella</name>
    <dbReference type="NCBI Taxonomy" id="5974"/>
    <lineage>
        <taxon>Eukaryota</taxon>
        <taxon>Sar</taxon>
        <taxon>Alveolata</taxon>
        <taxon>Ciliophora</taxon>
        <taxon>Intramacronucleata</taxon>
        <taxon>Spirotrichea</taxon>
        <taxon>Stichotrichia</taxon>
        <taxon>Sporadotrichida</taxon>
        <taxon>Halteriidae</taxon>
        <taxon>Halteria</taxon>
    </lineage>
</organism>
<reference evidence="1" key="1">
    <citation type="submission" date="2019-06" db="EMBL/GenBank/DDBJ databases">
        <authorList>
            <person name="Zheng W."/>
        </authorList>
    </citation>
    <scope>NUCLEOTIDE SEQUENCE</scope>
    <source>
        <strain evidence="1">QDHG01</strain>
    </source>
</reference>
<comment type="caution">
    <text evidence="1">The sequence shown here is derived from an EMBL/GenBank/DDBJ whole genome shotgun (WGS) entry which is preliminary data.</text>
</comment>
<sequence>MRNWSEYSSIISTRQLKIRNSYKKSVIRQFLQRLLCRQIYLLYRSSNLTTATIERQKINATLMLLTFEAPFSRKQRLAKPWSSNLSLKGVFAGYELDSNSMNQKLNPSNGTSSILKLQVMKKYSSCTFAGMSTRVSGNMRIIWMDLIMPQSLLMAKAKTNWIRALLEAMTLMAIWTQTEKLSRYFEEPKAMSKYLPYLMSPTVQVSSLSFCTCMQSSAHLPLT</sequence>
<accession>A0A8J8NGQ7</accession>
<keyword evidence="2" id="KW-1185">Reference proteome</keyword>
<evidence type="ECO:0000313" key="2">
    <source>
        <dbReference type="Proteomes" id="UP000785679"/>
    </source>
</evidence>
<proteinExistence type="predicted"/>
<dbReference type="Proteomes" id="UP000785679">
    <property type="component" value="Unassembled WGS sequence"/>
</dbReference>
<dbReference type="AlphaFoldDB" id="A0A8J8NGQ7"/>
<name>A0A8J8NGQ7_HALGN</name>
<gene>
    <name evidence="1" type="ORF">FGO68_gene65</name>
</gene>
<protein>
    <submittedName>
        <fullName evidence="1">Uncharacterized protein</fullName>
    </submittedName>
</protein>